<keyword evidence="2" id="KW-0812">Transmembrane</keyword>
<dbReference type="Proteomes" id="UP000323105">
    <property type="component" value="Unassembled WGS sequence"/>
</dbReference>
<proteinExistence type="predicted"/>
<dbReference type="AlphaFoldDB" id="A0A5A7MFK5"/>
<evidence type="ECO:0000256" key="2">
    <source>
        <dbReference type="SAM" id="Phobius"/>
    </source>
</evidence>
<evidence type="ECO:0000313" key="3">
    <source>
        <dbReference type="EMBL" id="GEQ76648.1"/>
    </source>
</evidence>
<feature type="transmembrane region" description="Helical" evidence="2">
    <location>
        <begin position="30"/>
        <end position="51"/>
    </location>
</feature>
<dbReference type="EMBL" id="BKBW01000007">
    <property type="protein sequence ID" value="GEQ76648.1"/>
    <property type="molecule type" value="Genomic_DNA"/>
</dbReference>
<accession>A0A5A7MFK5</accession>
<feature type="compositionally biased region" description="Low complexity" evidence="1">
    <location>
        <begin position="10"/>
        <end position="20"/>
    </location>
</feature>
<gene>
    <name evidence="3" type="ORF">CTTA_3653</name>
</gene>
<keyword evidence="2" id="KW-0472">Membrane</keyword>
<evidence type="ECO:0000313" key="4">
    <source>
        <dbReference type="Proteomes" id="UP000323105"/>
    </source>
</evidence>
<name>A0A5A7MFK5_COMTE</name>
<comment type="caution">
    <text evidence="3">The sequence shown here is derived from an EMBL/GenBank/DDBJ whole genome shotgun (WGS) entry which is preliminary data.</text>
</comment>
<reference evidence="3 4" key="1">
    <citation type="journal article" date="2019" name="Microbiol. Resour. Announc.">
        <title>Draft Genome Sequence of Comamonas testosteroni TA441, a Bacterium That Has a Cryptic Phenol Degradation Gene Cluster.</title>
        <authorList>
            <person name="Arai H."/>
            <person name="Ishii M."/>
        </authorList>
    </citation>
    <scope>NUCLEOTIDE SEQUENCE [LARGE SCALE GENOMIC DNA]</scope>
    <source>
        <strain evidence="3 4">TA441</strain>
    </source>
</reference>
<feature type="region of interest" description="Disordered" evidence="1">
    <location>
        <begin position="1"/>
        <end position="20"/>
    </location>
</feature>
<evidence type="ECO:0000256" key="1">
    <source>
        <dbReference type="SAM" id="MobiDB-lite"/>
    </source>
</evidence>
<sequence length="59" mass="6155">MATHPHRPARAAPDSPALDRPGLGTKLLTAAQWGLSLLGIFCLIGVAVIIATTPEAWPL</sequence>
<keyword evidence="2" id="KW-1133">Transmembrane helix</keyword>
<protein>
    <submittedName>
        <fullName evidence="3">Uncharacterized protein</fullName>
    </submittedName>
</protein>
<organism evidence="3 4">
    <name type="scientific">Comamonas testosteroni</name>
    <name type="common">Pseudomonas testosteroni</name>
    <dbReference type="NCBI Taxonomy" id="285"/>
    <lineage>
        <taxon>Bacteria</taxon>
        <taxon>Pseudomonadati</taxon>
        <taxon>Pseudomonadota</taxon>
        <taxon>Betaproteobacteria</taxon>
        <taxon>Burkholderiales</taxon>
        <taxon>Comamonadaceae</taxon>
        <taxon>Comamonas</taxon>
    </lineage>
</organism>